<dbReference type="SMART" id="SM00256">
    <property type="entry name" value="FBOX"/>
    <property type="match status" value="1"/>
</dbReference>
<dbReference type="SUPFAM" id="SSF81383">
    <property type="entry name" value="F-box domain"/>
    <property type="match status" value="1"/>
</dbReference>
<dbReference type="Proteomes" id="UP000277928">
    <property type="component" value="Unassembled WGS sequence"/>
</dbReference>
<accession>A0A3P6V515</accession>
<gene>
    <name evidence="2" type="ORF">NLS_LOCUS7087</name>
</gene>
<dbReference type="SUPFAM" id="SSF52047">
    <property type="entry name" value="RNI-like"/>
    <property type="match status" value="1"/>
</dbReference>
<dbReference type="PROSITE" id="PS50181">
    <property type="entry name" value="FBOX"/>
    <property type="match status" value="1"/>
</dbReference>
<dbReference type="STRING" id="42156.A0A3P6V515"/>
<organism evidence="2 3">
    <name type="scientific">Litomosoides sigmodontis</name>
    <name type="common">Filarial nematode worm</name>
    <dbReference type="NCBI Taxonomy" id="42156"/>
    <lineage>
        <taxon>Eukaryota</taxon>
        <taxon>Metazoa</taxon>
        <taxon>Ecdysozoa</taxon>
        <taxon>Nematoda</taxon>
        <taxon>Chromadorea</taxon>
        <taxon>Rhabditida</taxon>
        <taxon>Spirurina</taxon>
        <taxon>Spiruromorpha</taxon>
        <taxon>Filarioidea</taxon>
        <taxon>Onchocercidae</taxon>
        <taxon>Litomosoides</taxon>
    </lineage>
</organism>
<dbReference type="InterPro" id="IPR036047">
    <property type="entry name" value="F-box-like_dom_sf"/>
</dbReference>
<dbReference type="InterPro" id="IPR001810">
    <property type="entry name" value="F-box_dom"/>
</dbReference>
<dbReference type="PANTHER" id="PTHR20933">
    <property type="entry name" value="F-BOX ONLY PROTEIN 33"/>
    <property type="match status" value="1"/>
</dbReference>
<protein>
    <recommendedName>
        <fullName evidence="1">F-box domain-containing protein</fullName>
    </recommendedName>
</protein>
<reference evidence="2 3" key="1">
    <citation type="submission" date="2018-08" db="EMBL/GenBank/DDBJ databases">
        <authorList>
            <person name="Laetsch R D."/>
            <person name="Stevens L."/>
            <person name="Kumar S."/>
            <person name="Blaxter L. M."/>
        </authorList>
    </citation>
    <scope>NUCLEOTIDE SEQUENCE [LARGE SCALE GENOMIC DNA]</scope>
</reference>
<evidence type="ECO:0000313" key="2">
    <source>
        <dbReference type="EMBL" id="VDK85344.1"/>
    </source>
</evidence>
<dbReference type="InterPro" id="IPR032675">
    <property type="entry name" value="LRR_dom_sf"/>
</dbReference>
<name>A0A3P6V515_LITSI</name>
<dbReference type="AlphaFoldDB" id="A0A3P6V515"/>
<dbReference type="Gene3D" id="1.20.1280.50">
    <property type="match status" value="1"/>
</dbReference>
<dbReference type="GO" id="GO:0031398">
    <property type="term" value="P:positive regulation of protein ubiquitination"/>
    <property type="evidence" value="ECO:0007669"/>
    <property type="project" value="TreeGrafter"/>
</dbReference>
<proteinExistence type="predicted"/>
<dbReference type="Gene3D" id="3.80.10.10">
    <property type="entry name" value="Ribonuclease Inhibitor"/>
    <property type="match status" value="1"/>
</dbReference>
<evidence type="ECO:0000313" key="3">
    <source>
        <dbReference type="Proteomes" id="UP000277928"/>
    </source>
</evidence>
<dbReference type="OrthoDB" id="3219396at2759"/>
<sequence length="483" mass="55506">MAALYDMTRRLAKHQIDSFTKKMEKDELPTVSLANIVAVEKLPDKTLQAIFSYLSPYQLLVVGQVCRRWKEIAQSPSLWHLISFRPSYGGLQARILYSKLYSQAILVTNQDYLLQLIGSRFTELRVIELATDLITPNVLHELAARCPQLWSMTLGTYEKIEDEEEEVYETVNVHKLKQYIPNLRVVNFWGVPFITDEHVESISSNCAHLECLCVNYCTKVKGSCLQLVLQRCKKLRSLLLAHATLDNEIIKSVGWEKTHIEELNICGTELSSDALISTLTRLKHLIWLDASWLENMNDQVLEAWLGSDSIVNLQYLNLDTCDSLNEASLTELISRMGNQLLGLNLGGHHKLLEYFWTNMIPRLKNIKVLVMGTAEDCCSKVLAKIHIDQFIDSIAQNCPNLCRLEIRWDDGTLRFSDKSSKFIDTLRLKCLKLRSVVLSDGQYYELVRANFERADRLCVVRTLEMCRTGLMHCSKYYNQLLFN</sequence>
<dbReference type="OMA" id="AKIHIDQ"/>
<keyword evidence="3" id="KW-1185">Reference proteome</keyword>
<dbReference type="Pfam" id="PF12937">
    <property type="entry name" value="F-box-like"/>
    <property type="match status" value="1"/>
</dbReference>
<dbReference type="PANTHER" id="PTHR20933:SF4">
    <property type="entry name" value="F-BOX INVOLVED IN POLYQ PATHOGENESIS, ISOFORM A"/>
    <property type="match status" value="1"/>
</dbReference>
<evidence type="ECO:0000259" key="1">
    <source>
        <dbReference type="PROSITE" id="PS50181"/>
    </source>
</evidence>
<feature type="domain" description="F-box" evidence="1">
    <location>
        <begin position="36"/>
        <end position="82"/>
    </location>
</feature>
<dbReference type="EMBL" id="UYRX01000687">
    <property type="protein sequence ID" value="VDK85344.1"/>
    <property type="molecule type" value="Genomic_DNA"/>
</dbReference>